<reference evidence="3 4" key="1">
    <citation type="submission" date="2014-03" db="EMBL/GenBank/DDBJ databases">
        <title>Draft Genome of Photorhabdus luminescens BA1, an Egyptian Isolate.</title>
        <authorList>
            <person name="Ghazal S."/>
            <person name="Hurst S.G.IV."/>
            <person name="Morris K."/>
            <person name="Thomas K."/>
            <person name="Tisa L.S."/>
        </authorList>
    </citation>
    <scope>NUCLEOTIDE SEQUENCE [LARGE SCALE GENOMIC DNA]</scope>
    <source>
        <strain evidence="3 4">BA1</strain>
    </source>
</reference>
<comment type="caution">
    <text evidence="3">The sequence shown here is derived from an EMBL/GenBank/DDBJ whole genome shotgun (WGS) entry which is preliminary data.</text>
</comment>
<dbReference type="PROSITE" id="PS00061">
    <property type="entry name" value="ADH_SHORT"/>
    <property type="match status" value="1"/>
</dbReference>
<dbReference type="PRINTS" id="PR00080">
    <property type="entry name" value="SDRFAMILY"/>
</dbReference>
<dbReference type="CDD" id="cd05233">
    <property type="entry name" value="SDR_c"/>
    <property type="match status" value="1"/>
</dbReference>
<dbReference type="PANTHER" id="PTHR43639:SF1">
    <property type="entry name" value="SHORT-CHAIN DEHYDROGENASE_REDUCTASE FAMILY PROTEIN"/>
    <property type="match status" value="1"/>
</dbReference>
<dbReference type="PRINTS" id="PR00081">
    <property type="entry name" value="GDHRDH"/>
</dbReference>
<evidence type="ECO:0008006" key="5">
    <source>
        <dbReference type="Google" id="ProtNLM"/>
    </source>
</evidence>
<dbReference type="GO" id="GO:0016491">
    <property type="term" value="F:oxidoreductase activity"/>
    <property type="evidence" value="ECO:0007669"/>
    <property type="project" value="UniProtKB-KW"/>
</dbReference>
<organism evidence="3 4">
    <name type="scientific">Photorhabdus aegyptia</name>
    <dbReference type="NCBI Taxonomy" id="2805098"/>
    <lineage>
        <taxon>Bacteria</taxon>
        <taxon>Pseudomonadati</taxon>
        <taxon>Pseudomonadota</taxon>
        <taxon>Gammaproteobacteria</taxon>
        <taxon>Enterobacterales</taxon>
        <taxon>Morganellaceae</taxon>
        <taxon>Photorhabdus</taxon>
    </lineage>
</organism>
<dbReference type="Proteomes" id="UP000023464">
    <property type="component" value="Unassembled WGS sequence"/>
</dbReference>
<evidence type="ECO:0000256" key="2">
    <source>
        <dbReference type="ARBA" id="ARBA00023002"/>
    </source>
</evidence>
<dbReference type="InterPro" id="IPR002347">
    <property type="entry name" value="SDR_fam"/>
</dbReference>
<gene>
    <name evidence="3" type="ORF">BA1DRAFT_01739</name>
</gene>
<dbReference type="PATRIC" id="fig|1393736.3.peg.1754"/>
<protein>
    <recommendedName>
        <fullName evidence="5">3-ketoacyl-ACP reductase</fullName>
    </recommendedName>
</protein>
<dbReference type="AlphaFoldDB" id="A0A022PJP3"/>
<keyword evidence="2 3" id="KW-0560">Oxidoreductase</keyword>
<evidence type="ECO:0000313" key="3">
    <source>
        <dbReference type="EMBL" id="EYU15734.1"/>
    </source>
</evidence>
<name>A0A022PJP3_9GAMM</name>
<dbReference type="Pfam" id="PF13561">
    <property type="entry name" value="adh_short_C2"/>
    <property type="match status" value="1"/>
</dbReference>
<evidence type="ECO:0000313" key="4">
    <source>
        <dbReference type="Proteomes" id="UP000023464"/>
    </source>
</evidence>
<dbReference type="InterPro" id="IPR020904">
    <property type="entry name" value="Sc_DH/Rdtase_CS"/>
</dbReference>
<proteinExistence type="inferred from homology"/>
<evidence type="ECO:0000256" key="1">
    <source>
        <dbReference type="ARBA" id="ARBA00006484"/>
    </source>
</evidence>
<sequence length="248" mass="26345">MYKAFQGKTAIVTGGGTGIGRAISIMLAKQGAAVAVIYSQSELEAQETTETIIKDGGQAIAIKADVADESAVQAMINTVVEKFSGIDYLVNNAATTRQLQFEDLDAISSDIWDTIIDVNVKGTFYCCRYAAPYLKARTGSAIVNVGSIAGETGLGSCIPYAASKSAVHGLTKSLARALAPSVRVNCVAPGAVETRWWKGREEKMHTLCTYLPLERISTPEDVAEITLMLLKAESMTGQIITVDSGQTL</sequence>
<dbReference type="FunFam" id="3.40.50.720:FF:000084">
    <property type="entry name" value="Short-chain dehydrogenase reductase"/>
    <property type="match status" value="1"/>
</dbReference>
<dbReference type="Gene3D" id="3.40.50.720">
    <property type="entry name" value="NAD(P)-binding Rossmann-like Domain"/>
    <property type="match status" value="1"/>
</dbReference>
<dbReference type="PANTHER" id="PTHR43639">
    <property type="entry name" value="OXIDOREDUCTASE, SHORT-CHAIN DEHYDROGENASE/REDUCTASE FAMILY (AFU_ORTHOLOGUE AFUA_5G02870)"/>
    <property type="match status" value="1"/>
</dbReference>
<dbReference type="RefSeq" id="WP_036777910.1">
    <property type="nucleotide sequence ID" value="NZ_CAWLTM010000095.1"/>
</dbReference>
<dbReference type="SUPFAM" id="SSF51735">
    <property type="entry name" value="NAD(P)-binding Rossmann-fold domains"/>
    <property type="match status" value="1"/>
</dbReference>
<dbReference type="EMBL" id="JFGV01000020">
    <property type="protein sequence ID" value="EYU15734.1"/>
    <property type="molecule type" value="Genomic_DNA"/>
</dbReference>
<dbReference type="InterPro" id="IPR036291">
    <property type="entry name" value="NAD(P)-bd_dom_sf"/>
</dbReference>
<accession>A0A022PJP3</accession>
<keyword evidence="4" id="KW-1185">Reference proteome</keyword>
<comment type="similarity">
    <text evidence="1">Belongs to the short-chain dehydrogenases/reductases (SDR) family.</text>
</comment>